<reference evidence="2" key="1">
    <citation type="submission" date="2019-06" db="EMBL/GenBank/DDBJ databases">
        <title>The complete genome of Emcibacter congregatus ZYLT.</title>
        <authorList>
            <person name="Zhao Z."/>
        </authorList>
    </citation>
    <scope>NUCLEOTIDE SEQUENCE [LARGE SCALE GENOMIC DNA]</scope>
    <source>
        <strain evidence="2">MCCC 1A06723</strain>
    </source>
</reference>
<name>A0A501PQP4_9PROT</name>
<gene>
    <name evidence="1" type="ORF">FIV46_01855</name>
</gene>
<organism evidence="1 2">
    <name type="scientific">Emcibacter nanhaiensis</name>
    <dbReference type="NCBI Taxonomy" id="1505037"/>
    <lineage>
        <taxon>Bacteria</taxon>
        <taxon>Pseudomonadati</taxon>
        <taxon>Pseudomonadota</taxon>
        <taxon>Alphaproteobacteria</taxon>
        <taxon>Emcibacterales</taxon>
        <taxon>Emcibacteraceae</taxon>
        <taxon>Emcibacter</taxon>
    </lineage>
</organism>
<dbReference type="InterPro" id="IPR052205">
    <property type="entry name" value="FliO/MopB"/>
</dbReference>
<proteinExistence type="predicted"/>
<evidence type="ECO:0000313" key="1">
    <source>
        <dbReference type="EMBL" id="TPD62850.1"/>
    </source>
</evidence>
<dbReference type="PANTHER" id="PTHR38766:SF1">
    <property type="entry name" value="FLAGELLAR PROTEIN FLIO"/>
    <property type="match status" value="1"/>
</dbReference>
<dbReference type="RefSeq" id="WP_139938100.1">
    <property type="nucleotide sequence ID" value="NZ_JBHSYP010000022.1"/>
</dbReference>
<keyword evidence="2" id="KW-1185">Reference proteome</keyword>
<dbReference type="PANTHER" id="PTHR38766">
    <property type="entry name" value="FLAGELLAR PROTEIN FLIO"/>
    <property type="match status" value="1"/>
</dbReference>
<accession>A0A501PQP4</accession>
<dbReference type="EMBL" id="VFIY01000004">
    <property type="protein sequence ID" value="TPD62850.1"/>
    <property type="molecule type" value="Genomic_DNA"/>
</dbReference>
<dbReference type="OrthoDB" id="8456606at2"/>
<comment type="caution">
    <text evidence="1">The sequence shown here is derived from an EMBL/GenBank/DDBJ whole genome shotgun (WGS) entry which is preliminary data.</text>
</comment>
<dbReference type="AlphaFoldDB" id="A0A501PQP4"/>
<sequence length="103" mass="11633">MDVISYGQYLVALLFVIALLFGLAYAAKKMGLSARVTINSPKANRRRLNIVEILPIDTKRKLILIRRDQTEHLLMLGTENDLLVEQNIPVPESENIAREDTGE</sequence>
<dbReference type="Proteomes" id="UP000319148">
    <property type="component" value="Unassembled WGS sequence"/>
</dbReference>
<evidence type="ECO:0000313" key="2">
    <source>
        <dbReference type="Proteomes" id="UP000319148"/>
    </source>
</evidence>
<protein>
    <submittedName>
        <fullName evidence="1">FliO/MopB family protein</fullName>
    </submittedName>
</protein>